<name>A0ABW2AU11_9MICO</name>
<dbReference type="Pfam" id="PF13564">
    <property type="entry name" value="DoxX_2"/>
    <property type="match status" value="1"/>
</dbReference>
<dbReference type="PANTHER" id="PTHR36974">
    <property type="entry name" value="MEMBRANE PROTEIN-RELATED"/>
    <property type="match status" value="1"/>
</dbReference>
<evidence type="ECO:0000256" key="2">
    <source>
        <dbReference type="ARBA" id="ARBA00022692"/>
    </source>
</evidence>
<comment type="caution">
    <text evidence="5">The sequence shown here is derived from an EMBL/GenBank/DDBJ whole genome shotgun (WGS) entry which is preliminary data.</text>
</comment>
<evidence type="ECO:0000256" key="3">
    <source>
        <dbReference type="ARBA" id="ARBA00022989"/>
    </source>
</evidence>
<gene>
    <name evidence="5" type="ORF">ACFQBT_12120</name>
</gene>
<evidence type="ECO:0000313" key="6">
    <source>
        <dbReference type="Proteomes" id="UP001596356"/>
    </source>
</evidence>
<dbReference type="Proteomes" id="UP001596356">
    <property type="component" value="Unassembled WGS sequence"/>
</dbReference>
<dbReference type="InterPro" id="IPR032808">
    <property type="entry name" value="DoxX"/>
</dbReference>
<dbReference type="PANTHER" id="PTHR36974:SF1">
    <property type="entry name" value="DOXX FAMILY MEMBRANE PROTEIN"/>
    <property type="match status" value="1"/>
</dbReference>
<dbReference type="RefSeq" id="WP_377822993.1">
    <property type="nucleotide sequence ID" value="NZ_JBHSWJ010000002.1"/>
</dbReference>
<keyword evidence="2" id="KW-0812">Transmembrane</keyword>
<dbReference type="EMBL" id="JBHSWJ010000002">
    <property type="protein sequence ID" value="MFC6714522.1"/>
    <property type="molecule type" value="Genomic_DNA"/>
</dbReference>
<evidence type="ECO:0000313" key="5">
    <source>
        <dbReference type="EMBL" id="MFC6714522.1"/>
    </source>
</evidence>
<evidence type="ECO:0000256" key="4">
    <source>
        <dbReference type="ARBA" id="ARBA00023136"/>
    </source>
</evidence>
<comment type="subcellular location">
    <subcellularLocation>
        <location evidence="1">Membrane</location>
        <topology evidence="1">Multi-pass membrane protein</topology>
    </subcellularLocation>
</comment>
<accession>A0ABW2AU11</accession>
<protein>
    <submittedName>
        <fullName evidence="5">DoxX family protein</fullName>
    </submittedName>
</protein>
<keyword evidence="4" id="KW-0472">Membrane</keyword>
<keyword evidence="3" id="KW-1133">Transmembrane helix</keyword>
<proteinExistence type="predicted"/>
<reference evidence="6" key="1">
    <citation type="journal article" date="2019" name="Int. J. Syst. Evol. Microbiol.">
        <title>The Global Catalogue of Microorganisms (GCM) 10K type strain sequencing project: providing services to taxonomists for standard genome sequencing and annotation.</title>
        <authorList>
            <consortium name="The Broad Institute Genomics Platform"/>
            <consortium name="The Broad Institute Genome Sequencing Center for Infectious Disease"/>
            <person name="Wu L."/>
            <person name="Ma J."/>
        </authorList>
    </citation>
    <scope>NUCLEOTIDE SEQUENCE [LARGE SCALE GENOMIC DNA]</scope>
    <source>
        <strain evidence="6">NBRC 106593</strain>
    </source>
</reference>
<keyword evidence="6" id="KW-1185">Reference proteome</keyword>
<organism evidence="5 6">
    <name type="scientific">Branchiibius cervicis</name>
    <dbReference type="NCBI Taxonomy" id="908252"/>
    <lineage>
        <taxon>Bacteria</taxon>
        <taxon>Bacillati</taxon>
        <taxon>Actinomycetota</taxon>
        <taxon>Actinomycetes</taxon>
        <taxon>Micrococcales</taxon>
        <taxon>Dermacoccaceae</taxon>
        <taxon>Branchiibius</taxon>
    </lineage>
</organism>
<evidence type="ECO:0000256" key="1">
    <source>
        <dbReference type="ARBA" id="ARBA00004141"/>
    </source>
</evidence>
<sequence>MSLPLLSKVVVGAFAGSGVIHLVRPQVFEPIVPKVLPRKRELVYVSGVAELACAAGLVAPRTRSVAGLASAGLLAAVFPANLQMAADAWAAAQRKPTTQRRVMQVGTIARLPLQWPLIKGALAARSS</sequence>